<gene>
    <name evidence="1" type="ORF">DSCO28_73480</name>
</gene>
<keyword evidence="1" id="KW-0614">Plasmid</keyword>
<geneLocation type="plasmid" evidence="2">
    <name>do28_1 dna</name>
</geneLocation>
<dbReference type="EMBL" id="AP021877">
    <property type="protein sequence ID" value="BBO86782.1"/>
    <property type="molecule type" value="Genomic_DNA"/>
</dbReference>
<evidence type="ECO:0000313" key="2">
    <source>
        <dbReference type="Proteomes" id="UP000425960"/>
    </source>
</evidence>
<reference evidence="1 2" key="1">
    <citation type="submission" date="2019-11" db="EMBL/GenBank/DDBJ databases">
        <title>Comparative genomics of hydrocarbon-degrading Desulfosarcina strains.</title>
        <authorList>
            <person name="Watanabe M."/>
            <person name="Kojima H."/>
            <person name="Fukui M."/>
        </authorList>
    </citation>
    <scope>NUCLEOTIDE SEQUENCE [LARGE SCALE GENOMIC DNA]</scope>
    <source>
        <strain evidence="1 2">28bB2T</strain>
        <plasmid evidence="2">do28_1 dna</plasmid>
    </source>
</reference>
<dbReference type="AlphaFoldDB" id="A0A5K8A2N0"/>
<dbReference type="KEGG" id="dov:DSCO28_73480"/>
<organism evidence="1 2">
    <name type="scientific">Desulfosarcina ovata subsp. sediminis</name>
    <dbReference type="NCBI Taxonomy" id="885957"/>
    <lineage>
        <taxon>Bacteria</taxon>
        <taxon>Pseudomonadati</taxon>
        <taxon>Thermodesulfobacteriota</taxon>
        <taxon>Desulfobacteria</taxon>
        <taxon>Desulfobacterales</taxon>
        <taxon>Desulfosarcinaceae</taxon>
        <taxon>Desulfosarcina</taxon>
    </lineage>
</organism>
<protein>
    <submittedName>
        <fullName evidence="1">Uncharacterized protein</fullName>
    </submittedName>
</protein>
<proteinExistence type="predicted"/>
<evidence type="ECO:0000313" key="1">
    <source>
        <dbReference type="EMBL" id="BBO86782.1"/>
    </source>
</evidence>
<name>A0A5K8A2N0_9BACT</name>
<accession>A0A5K8A2N0</accession>
<dbReference type="Proteomes" id="UP000425960">
    <property type="component" value="Plasmid Do28_1"/>
</dbReference>
<sequence>MKAAIWISAIAVAVSLAIGYPVPVDVLVKFILDHSGSMDPGIDAALVDAGIKRQPGPHGISTITRRISLPNVAITHKIIAVPMFPEQRLAGAAAKSYLNVRAFTGLEQINHNYGDANNHMTD</sequence>